<comment type="caution">
    <text evidence="3">The sequence shown here is derived from an EMBL/GenBank/DDBJ whole genome shotgun (WGS) entry which is preliminary data.</text>
</comment>
<dbReference type="InterPro" id="IPR036890">
    <property type="entry name" value="HATPase_C_sf"/>
</dbReference>
<keyword evidence="1" id="KW-0808">Transferase</keyword>
<keyword evidence="3" id="KW-0547">Nucleotide-binding</keyword>
<dbReference type="EMBL" id="JAGSMN010000193">
    <property type="protein sequence ID" value="MBR7673295.1"/>
    <property type="molecule type" value="Genomic_DNA"/>
</dbReference>
<sequence length="137" mass="15129">MSGRTHTTRFRIRKAAVAEARRHVEALLVEWRLGHLVEPATLVTSELATNVVLHAQGIADYFELTVRRRDGVLILEVADSCTWEMPELRKPEPEDIGGRGLLLVDAFAERWGVRPRAGAGKTVWAHLAVRGGAGDEA</sequence>
<evidence type="ECO:0000313" key="3">
    <source>
        <dbReference type="EMBL" id="MBR7673295.1"/>
    </source>
</evidence>
<keyword evidence="1" id="KW-0418">Kinase</keyword>
<dbReference type="AlphaFoldDB" id="A0A8T4INC8"/>
<dbReference type="GO" id="GO:0005524">
    <property type="term" value="F:ATP binding"/>
    <property type="evidence" value="ECO:0007669"/>
    <property type="project" value="UniProtKB-KW"/>
</dbReference>
<gene>
    <name evidence="3" type="ORF">KDA82_09745</name>
</gene>
<dbReference type="InterPro" id="IPR050267">
    <property type="entry name" value="Anti-sigma-factor_SerPK"/>
</dbReference>
<keyword evidence="3" id="KW-0067">ATP-binding</keyword>
<dbReference type="PANTHER" id="PTHR35526:SF3">
    <property type="entry name" value="ANTI-SIGMA-F FACTOR RSBW"/>
    <property type="match status" value="1"/>
</dbReference>
<evidence type="ECO:0000313" key="4">
    <source>
        <dbReference type="Proteomes" id="UP000675554"/>
    </source>
</evidence>
<accession>A0A8T4INC8</accession>
<dbReference type="SUPFAM" id="SSF55874">
    <property type="entry name" value="ATPase domain of HSP90 chaperone/DNA topoisomerase II/histidine kinase"/>
    <property type="match status" value="1"/>
</dbReference>
<organism evidence="3 4">
    <name type="scientific">Streptomyces daliensis</name>
    <dbReference type="NCBI Taxonomy" id="299421"/>
    <lineage>
        <taxon>Bacteria</taxon>
        <taxon>Bacillati</taxon>
        <taxon>Actinomycetota</taxon>
        <taxon>Actinomycetes</taxon>
        <taxon>Kitasatosporales</taxon>
        <taxon>Streptomycetaceae</taxon>
        <taxon>Streptomyces</taxon>
    </lineage>
</organism>
<evidence type="ECO:0000256" key="1">
    <source>
        <dbReference type="ARBA" id="ARBA00022527"/>
    </source>
</evidence>
<name>A0A8T4INC8_9ACTN</name>
<dbReference type="CDD" id="cd16936">
    <property type="entry name" value="HATPase_RsbW-like"/>
    <property type="match status" value="1"/>
</dbReference>
<proteinExistence type="predicted"/>
<dbReference type="Proteomes" id="UP000675554">
    <property type="component" value="Unassembled WGS sequence"/>
</dbReference>
<feature type="domain" description="Histidine kinase/HSP90-like ATPase" evidence="2">
    <location>
        <begin position="13"/>
        <end position="125"/>
    </location>
</feature>
<reference evidence="3" key="1">
    <citation type="submission" date="2021-04" db="EMBL/GenBank/DDBJ databases">
        <title>Sequencing of actinobacteria type strains.</title>
        <authorList>
            <person name="Nguyen G.-S."/>
            <person name="Wentzel A."/>
        </authorList>
    </citation>
    <scope>NUCLEOTIDE SEQUENCE</scope>
    <source>
        <strain evidence="3">DSM 42095</strain>
    </source>
</reference>
<dbReference type="GO" id="GO:0004674">
    <property type="term" value="F:protein serine/threonine kinase activity"/>
    <property type="evidence" value="ECO:0007669"/>
    <property type="project" value="UniProtKB-KW"/>
</dbReference>
<dbReference type="Gene3D" id="3.30.565.10">
    <property type="entry name" value="Histidine kinase-like ATPase, C-terminal domain"/>
    <property type="match status" value="1"/>
</dbReference>
<evidence type="ECO:0000259" key="2">
    <source>
        <dbReference type="Pfam" id="PF13581"/>
    </source>
</evidence>
<dbReference type="Pfam" id="PF13581">
    <property type="entry name" value="HATPase_c_2"/>
    <property type="match status" value="1"/>
</dbReference>
<dbReference type="PANTHER" id="PTHR35526">
    <property type="entry name" value="ANTI-SIGMA-F FACTOR RSBW-RELATED"/>
    <property type="match status" value="1"/>
</dbReference>
<dbReference type="InterPro" id="IPR003594">
    <property type="entry name" value="HATPase_dom"/>
</dbReference>
<keyword evidence="4" id="KW-1185">Reference proteome</keyword>
<keyword evidence="1" id="KW-0723">Serine/threonine-protein kinase</keyword>
<protein>
    <submittedName>
        <fullName evidence="3">ATP-binding protein</fullName>
    </submittedName>
</protein>